<reference evidence="5" key="1">
    <citation type="submission" date="2006-09" db="EMBL/GenBank/DDBJ databases">
        <title>Complete sequence of Magnetococcus sp. MC-1.</title>
        <authorList>
            <consortium name="US DOE Joint Genome Institute"/>
            <person name="Copeland A."/>
            <person name="Lucas S."/>
            <person name="Lapidus A."/>
            <person name="Barry K."/>
            <person name="Detter J.C."/>
            <person name="Glavina del Rio T."/>
            <person name="Hammon N."/>
            <person name="Israni S."/>
            <person name="Dalin E."/>
            <person name="Tice H."/>
            <person name="Pitluck S."/>
            <person name="Kiss H."/>
            <person name="Goodwin L.A."/>
            <person name="Brettin T."/>
            <person name="Bruce D."/>
            <person name="Han C."/>
            <person name="Tapia R."/>
            <person name="Gilna P."/>
            <person name="Schmutz J."/>
            <person name="Larimer F."/>
            <person name="Land M."/>
            <person name="Hauser L."/>
            <person name="Kyrpides N."/>
            <person name="Mikhailova N."/>
            <person name="Richardson P."/>
        </authorList>
    </citation>
    <scope>NUCLEOTIDE SEQUENCE [LARGE SCALE GENOMIC DNA]</scope>
    <source>
        <strain evidence="5">MC-1</strain>
    </source>
</reference>
<evidence type="ECO:0000256" key="1">
    <source>
        <dbReference type="ARBA" id="ARBA00010529"/>
    </source>
</evidence>
<dbReference type="GO" id="GO:0030527">
    <property type="term" value="F:structural constituent of chromatin"/>
    <property type="evidence" value="ECO:0007669"/>
    <property type="project" value="InterPro"/>
</dbReference>
<keyword evidence="2" id="KW-0226">DNA condensation</keyword>
<reference evidence="5 7" key="3">
    <citation type="journal article" date="2012" name="Int. J. Syst. Evol. Microbiol.">
        <title>Magnetococcus marinus gen. nov., sp. nov., a marine, magnetotactic bacterium that represents a novel lineage (Magnetococcaceae fam. nov.; Magnetococcales ord. nov.) at the base of the Alphaproteobacteria.</title>
        <authorList>
            <person name="Bazylinski D.A."/>
            <person name="Williams T.J."/>
            <person name="Lefevre C.T."/>
            <person name="Berg R.J."/>
            <person name="Zhang C.L."/>
            <person name="Bowser S.S."/>
            <person name="Dean A.J."/>
            <person name="Beveridge T.J."/>
        </authorList>
    </citation>
    <scope>NUCLEOTIDE SEQUENCE [LARGE SCALE GENOMIC DNA]</scope>
    <source>
        <strain evidence="7">ATCC BAA-1437 / JCM 17883 / MC-1</strain>
        <strain evidence="5">MC-1</strain>
    </source>
</reference>
<reference evidence="7" key="2">
    <citation type="journal article" date="2009" name="Appl. Environ. Microbiol.">
        <title>Complete genome sequence of the chemolithoautotrophic marine magnetotactic coccus strain MC-1.</title>
        <authorList>
            <person name="Schubbe S."/>
            <person name="Williams T.J."/>
            <person name="Xie G."/>
            <person name="Kiss H.E."/>
            <person name="Brettin T.S."/>
            <person name="Martinez D."/>
            <person name="Ross C.A."/>
            <person name="Schuler D."/>
            <person name="Cox B.L."/>
            <person name="Nealson K.H."/>
            <person name="Bazylinski D.A."/>
        </authorList>
    </citation>
    <scope>NUCLEOTIDE SEQUENCE [LARGE SCALE GENOMIC DNA]</scope>
    <source>
        <strain evidence="7">ATCC BAA-1437 / JCM 17883 / MC-1</strain>
    </source>
</reference>
<evidence type="ECO:0000256" key="4">
    <source>
        <dbReference type="RuleBase" id="RU003939"/>
    </source>
</evidence>
<keyword evidence="7" id="KW-1185">Reference proteome</keyword>
<comment type="similarity">
    <text evidence="1 4">Belongs to the bacterial histone-like protein family.</text>
</comment>
<dbReference type="PRINTS" id="PR01727">
    <property type="entry name" value="DNABINDINGHU"/>
</dbReference>
<evidence type="ECO:0000313" key="5">
    <source>
        <dbReference type="EMBL" id="ABK44555.1"/>
    </source>
</evidence>
<dbReference type="Gene3D" id="4.10.520.10">
    <property type="entry name" value="IHF-like DNA-binding proteins"/>
    <property type="match status" value="1"/>
</dbReference>
<dbReference type="SMART" id="SM00411">
    <property type="entry name" value="BHL"/>
    <property type="match status" value="1"/>
</dbReference>
<dbReference type="PROSITE" id="PS00045">
    <property type="entry name" value="HISTONE_LIKE"/>
    <property type="match status" value="1"/>
</dbReference>
<keyword evidence="3 5" id="KW-0238">DNA-binding</keyword>
<dbReference type="GO" id="GO:0030261">
    <property type="term" value="P:chromosome condensation"/>
    <property type="evidence" value="ECO:0007669"/>
    <property type="project" value="UniProtKB-KW"/>
</dbReference>
<dbReference type="GO" id="GO:0003677">
    <property type="term" value="F:DNA binding"/>
    <property type="evidence" value="ECO:0007669"/>
    <property type="project" value="UniProtKB-KW"/>
</dbReference>
<dbReference type="STRING" id="156889.Mmc1_2054"/>
<dbReference type="PANTHER" id="PTHR33175:SF3">
    <property type="entry name" value="DNA-BINDING PROTEIN HU-BETA"/>
    <property type="match status" value="1"/>
</dbReference>
<dbReference type="Pfam" id="PF00216">
    <property type="entry name" value="Bac_DNA_binding"/>
    <property type="match status" value="1"/>
</dbReference>
<dbReference type="GO" id="GO:0005829">
    <property type="term" value="C:cytosol"/>
    <property type="evidence" value="ECO:0007669"/>
    <property type="project" value="TreeGrafter"/>
</dbReference>
<dbReference type="RefSeq" id="WP_011713686.1">
    <property type="nucleotide sequence ID" value="NC_008576.1"/>
</dbReference>
<dbReference type="InterPro" id="IPR000119">
    <property type="entry name" value="Hist_DNA-bd"/>
</dbReference>
<protein>
    <submittedName>
        <fullName evidence="6">Bacterial nucleoid protein Hbs</fullName>
    </submittedName>
    <submittedName>
        <fullName evidence="5">Histone family protein DNA-binding protein</fullName>
    </submittedName>
</protein>
<dbReference type="PANTHER" id="PTHR33175">
    <property type="entry name" value="DNA-BINDING PROTEIN HU"/>
    <property type="match status" value="1"/>
</dbReference>
<dbReference type="InterPro" id="IPR020816">
    <property type="entry name" value="Histone-like_DNA-bd_CS"/>
</dbReference>
<evidence type="ECO:0000256" key="3">
    <source>
        <dbReference type="ARBA" id="ARBA00023125"/>
    </source>
</evidence>
<dbReference type="Proteomes" id="UP000002586">
    <property type="component" value="Chromosome"/>
</dbReference>
<dbReference type="SUPFAM" id="SSF47729">
    <property type="entry name" value="IHF-like DNA-binding proteins"/>
    <property type="match status" value="1"/>
</dbReference>
<dbReference type="KEGG" id="mgm:Mmc1_2054"/>
<evidence type="ECO:0000313" key="6">
    <source>
        <dbReference type="EMBL" id="ABK45317.1"/>
    </source>
</evidence>
<accession>A0L9B2</accession>
<dbReference type="KEGG" id="mgm:Mmc1_2824"/>
<sequence>MNLTELKKAVAESSGLSQANADKAIKATFAAMTDALKGGDGVSISGFGAFQIDERAARTGRNPKTGQEIKIAASKNVKFKAGKVLKDAVNG</sequence>
<organism evidence="5 7">
    <name type="scientific">Magnetococcus marinus (strain ATCC BAA-1437 / JCM 17883 / MC-1)</name>
    <dbReference type="NCBI Taxonomy" id="156889"/>
    <lineage>
        <taxon>Bacteria</taxon>
        <taxon>Pseudomonadati</taxon>
        <taxon>Pseudomonadota</taxon>
        <taxon>Magnetococcia</taxon>
        <taxon>Magnetococcales</taxon>
        <taxon>Magnetococcaceae</taxon>
        <taxon>Magnetococcus</taxon>
    </lineage>
</organism>
<gene>
    <name evidence="5" type="ordered locus">Mmc1_2054</name>
    <name evidence="6" type="ordered locus">Mmc1_2824</name>
</gene>
<dbReference type="EMBL" id="CP000471">
    <property type="protein sequence ID" value="ABK45317.1"/>
    <property type="molecule type" value="Genomic_DNA"/>
</dbReference>
<dbReference type="EMBL" id="CP000471">
    <property type="protein sequence ID" value="ABK44555.1"/>
    <property type="molecule type" value="Genomic_DNA"/>
</dbReference>
<dbReference type="OrthoDB" id="9804203at2"/>
<evidence type="ECO:0000256" key="2">
    <source>
        <dbReference type="ARBA" id="ARBA00023067"/>
    </source>
</evidence>
<evidence type="ECO:0000313" key="7">
    <source>
        <dbReference type="Proteomes" id="UP000002586"/>
    </source>
</evidence>
<name>A0L9B2_MAGMM</name>
<dbReference type="HOGENOM" id="CLU_105066_3_1_5"/>
<dbReference type="AlphaFoldDB" id="A0L9B2"/>
<dbReference type="CDD" id="cd13831">
    <property type="entry name" value="HU"/>
    <property type="match status" value="1"/>
</dbReference>
<proteinExistence type="inferred from homology"/>
<dbReference type="InterPro" id="IPR010992">
    <property type="entry name" value="IHF-like_DNA-bd_dom_sf"/>
</dbReference>
<dbReference type="eggNOG" id="COG0776">
    <property type="taxonomic scope" value="Bacteria"/>
</dbReference>